<dbReference type="EMBL" id="BGZK01000007">
    <property type="protein sequence ID" value="GBP00855.1"/>
    <property type="molecule type" value="Genomic_DNA"/>
</dbReference>
<protein>
    <submittedName>
        <fullName evidence="1">Uncharacterized protein</fullName>
    </submittedName>
</protein>
<name>A0A4C1SFJ2_EUMVA</name>
<keyword evidence="2" id="KW-1185">Reference proteome</keyword>
<accession>A0A4C1SFJ2</accession>
<evidence type="ECO:0000313" key="2">
    <source>
        <dbReference type="Proteomes" id="UP000299102"/>
    </source>
</evidence>
<comment type="caution">
    <text evidence="1">The sequence shown here is derived from an EMBL/GenBank/DDBJ whole genome shotgun (WGS) entry which is preliminary data.</text>
</comment>
<dbReference type="AlphaFoldDB" id="A0A4C1SFJ2"/>
<gene>
    <name evidence="1" type="ORF">EVAR_2203_1</name>
</gene>
<proteinExistence type="predicted"/>
<sequence>MDSFSWIFCWGLNSSPWVGGGYNHWTETITGAPRGIFGPDSGEIHIIAIKAGKRSQGPFLVSPIRWFRYNFACFRAPSVVGRVILATVYA</sequence>
<evidence type="ECO:0000313" key="1">
    <source>
        <dbReference type="EMBL" id="GBP00855.1"/>
    </source>
</evidence>
<reference evidence="1 2" key="1">
    <citation type="journal article" date="2019" name="Commun. Biol.">
        <title>The bagworm genome reveals a unique fibroin gene that provides high tensile strength.</title>
        <authorList>
            <person name="Kono N."/>
            <person name="Nakamura H."/>
            <person name="Ohtoshi R."/>
            <person name="Tomita M."/>
            <person name="Numata K."/>
            <person name="Arakawa K."/>
        </authorList>
    </citation>
    <scope>NUCLEOTIDE SEQUENCE [LARGE SCALE GENOMIC DNA]</scope>
</reference>
<dbReference type="Proteomes" id="UP000299102">
    <property type="component" value="Unassembled WGS sequence"/>
</dbReference>
<organism evidence="1 2">
    <name type="scientific">Eumeta variegata</name>
    <name type="common">Bagworm moth</name>
    <name type="synonym">Eumeta japonica</name>
    <dbReference type="NCBI Taxonomy" id="151549"/>
    <lineage>
        <taxon>Eukaryota</taxon>
        <taxon>Metazoa</taxon>
        <taxon>Ecdysozoa</taxon>
        <taxon>Arthropoda</taxon>
        <taxon>Hexapoda</taxon>
        <taxon>Insecta</taxon>
        <taxon>Pterygota</taxon>
        <taxon>Neoptera</taxon>
        <taxon>Endopterygota</taxon>
        <taxon>Lepidoptera</taxon>
        <taxon>Glossata</taxon>
        <taxon>Ditrysia</taxon>
        <taxon>Tineoidea</taxon>
        <taxon>Psychidae</taxon>
        <taxon>Oiketicinae</taxon>
        <taxon>Eumeta</taxon>
    </lineage>
</organism>